<keyword evidence="8 11" id="KW-1133">Transmembrane helix</keyword>
<evidence type="ECO:0000313" key="12">
    <source>
        <dbReference type="EMBL" id="GHB76466.1"/>
    </source>
</evidence>
<dbReference type="Pfam" id="PF05108">
    <property type="entry name" value="T7SS_ESX1_EccB"/>
    <property type="match status" value="1"/>
</dbReference>
<protein>
    <submittedName>
        <fullName evidence="12">Type VII secretion protein EccB</fullName>
    </submittedName>
</protein>
<evidence type="ECO:0000256" key="1">
    <source>
        <dbReference type="ARBA" id="ARBA00004162"/>
    </source>
</evidence>
<evidence type="ECO:0000256" key="5">
    <source>
        <dbReference type="ARBA" id="ARBA00022741"/>
    </source>
</evidence>
<keyword evidence="5" id="KW-0547">Nucleotide-binding</keyword>
<comment type="similarity">
    <text evidence="2">Belongs to the EccB family.</text>
</comment>
<evidence type="ECO:0000256" key="7">
    <source>
        <dbReference type="ARBA" id="ARBA00022840"/>
    </source>
</evidence>
<comment type="subcellular location">
    <subcellularLocation>
        <location evidence="1">Cell membrane</location>
        <topology evidence="1">Single-pass membrane protein</topology>
    </subcellularLocation>
</comment>
<evidence type="ECO:0000256" key="2">
    <source>
        <dbReference type="ARBA" id="ARBA00008149"/>
    </source>
</evidence>
<keyword evidence="6" id="KW-0378">Hydrolase</keyword>
<feature type="compositionally biased region" description="Gly residues" evidence="10">
    <location>
        <begin position="466"/>
        <end position="478"/>
    </location>
</feature>
<reference evidence="13" key="1">
    <citation type="journal article" date="2019" name="Int. J. Syst. Evol. Microbiol.">
        <title>The Global Catalogue of Microorganisms (GCM) 10K type strain sequencing project: providing services to taxonomists for standard genome sequencing and annotation.</title>
        <authorList>
            <consortium name="The Broad Institute Genomics Platform"/>
            <consortium name="The Broad Institute Genome Sequencing Center for Infectious Disease"/>
            <person name="Wu L."/>
            <person name="Ma J."/>
        </authorList>
    </citation>
    <scope>NUCLEOTIDE SEQUENCE [LARGE SCALE GENOMIC DNA]</scope>
    <source>
        <strain evidence="13">JCM 4738</strain>
    </source>
</reference>
<evidence type="ECO:0000313" key="13">
    <source>
        <dbReference type="Proteomes" id="UP000642673"/>
    </source>
</evidence>
<dbReference type="PANTHER" id="PTHR40765:SF2">
    <property type="entry name" value="ESX-2 SECRETION SYSTEM ATPASE ECCB2"/>
    <property type="match status" value="1"/>
</dbReference>
<evidence type="ECO:0000256" key="11">
    <source>
        <dbReference type="SAM" id="Phobius"/>
    </source>
</evidence>
<dbReference type="InterPro" id="IPR044857">
    <property type="entry name" value="T7SS_EccB_R1"/>
</dbReference>
<evidence type="ECO:0000256" key="10">
    <source>
        <dbReference type="SAM" id="MobiDB-lite"/>
    </source>
</evidence>
<evidence type="ECO:0000256" key="6">
    <source>
        <dbReference type="ARBA" id="ARBA00022801"/>
    </source>
</evidence>
<dbReference type="InterPro" id="IPR007795">
    <property type="entry name" value="T7SS_EccB"/>
</dbReference>
<accession>A0ABQ3F255</accession>
<dbReference type="NCBIfam" id="TIGR03919">
    <property type="entry name" value="T7SS_EccB"/>
    <property type="match status" value="1"/>
</dbReference>
<keyword evidence="9 11" id="KW-0472">Membrane</keyword>
<proteinExistence type="inferred from homology"/>
<organism evidence="12 13">
    <name type="scientific">Streptomyces cirratus</name>
    <dbReference type="NCBI Taxonomy" id="68187"/>
    <lineage>
        <taxon>Bacteria</taxon>
        <taxon>Bacillati</taxon>
        <taxon>Actinomycetota</taxon>
        <taxon>Actinomycetes</taxon>
        <taxon>Kitasatosporales</taxon>
        <taxon>Streptomycetaceae</taxon>
        <taxon>Streptomyces</taxon>
    </lineage>
</organism>
<sequence length="525" mass="54603">MASRRDELNAYTFAKRRTVAAFLQPSATGTEEGAPRPLRAVVPGLVVGALVVAGFGAWGMFKPQAPKGWDEPGTQVIVGKQSTTRYVVLTTKVNGKDQTRLHPVLNLASARLLLDPAKFKVVQIDDKILDAGKPPRGPIIGIPYAPDRLPAPADAGKAKRWAVCQQPGGNGKAVQTAAFVLADREARLMDDGRKTTDTQVLYVQNTGGAKERYLVDAAGTKYRFPEGTADAATITTALVGTGATPQPVTEQWLATLTPGDDLAFPQLPGKAGEKAAVQGLGTADGKVGMVLTAQTGSGTQYYVVLPDRVAPVSEFTAWLLISAPAADGLDMHGRAHEVDLQSLNPDATPFKSDAKWPQRKAAQVNRVTAAPGSAAGAALRDTVCAVLRSVDGQGNPTLSTWAGTGFPVDIAASGTGAYVTPGSGLLYTQVQGRQTTAGGSTFLVTDTGLRYAVQANGDSDAEQSGIGAGGPKQPGTGDGRPEASQAQIRLGYGAVTPAMVPIAWSEFLSKGPRLDTNSARQPQGS</sequence>
<feature type="transmembrane region" description="Helical" evidence="11">
    <location>
        <begin position="40"/>
        <end position="61"/>
    </location>
</feature>
<dbReference type="EMBL" id="BMVP01000014">
    <property type="protein sequence ID" value="GHB76466.1"/>
    <property type="molecule type" value="Genomic_DNA"/>
</dbReference>
<dbReference type="RefSeq" id="WP_190186801.1">
    <property type="nucleotide sequence ID" value="NZ_BMVP01000014.1"/>
</dbReference>
<gene>
    <name evidence="12" type="ORF">GCM10010347_53540</name>
</gene>
<evidence type="ECO:0000256" key="4">
    <source>
        <dbReference type="ARBA" id="ARBA00022692"/>
    </source>
</evidence>
<evidence type="ECO:0000256" key="9">
    <source>
        <dbReference type="ARBA" id="ARBA00023136"/>
    </source>
</evidence>
<dbReference type="Proteomes" id="UP000642673">
    <property type="component" value="Unassembled WGS sequence"/>
</dbReference>
<keyword evidence="7" id="KW-0067">ATP-binding</keyword>
<comment type="caution">
    <text evidence="12">The sequence shown here is derived from an EMBL/GenBank/DDBJ whole genome shotgun (WGS) entry which is preliminary data.</text>
</comment>
<evidence type="ECO:0000256" key="3">
    <source>
        <dbReference type="ARBA" id="ARBA00022475"/>
    </source>
</evidence>
<keyword evidence="3" id="KW-1003">Cell membrane</keyword>
<dbReference type="PANTHER" id="PTHR40765">
    <property type="entry name" value="ESX-2 SECRETION SYSTEM ATPASE ECCB2"/>
    <property type="match status" value="1"/>
</dbReference>
<keyword evidence="4 11" id="KW-0812">Transmembrane</keyword>
<name>A0ABQ3F255_9ACTN</name>
<dbReference type="Gene3D" id="3.30.2390.20">
    <property type="entry name" value="Type VII secretion system EccB, repeat 1 domain"/>
    <property type="match status" value="1"/>
</dbReference>
<feature type="region of interest" description="Disordered" evidence="10">
    <location>
        <begin position="458"/>
        <end position="486"/>
    </location>
</feature>
<dbReference type="InterPro" id="IPR042485">
    <property type="entry name" value="T7SS_EccB_R3"/>
</dbReference>
<dbReference type="Gene3D" id="2.40.50.910">
    <property type="entry name" value="Type VII secretion system EccB, repeat 3 domain"/>
    <property type="match status" value="1"/>
</dbReference>
<evidence type="ECO:0000256" key="8">
    <source>
        <dbReference type="ARBA" id="ARBA00022989"/>
    </source>
</evidence>
<keyword evidence="13" id="KW-1185">Reference proteome</keyword>